<organism evidence="1 2">
    <name type="scientific">Peronosclerospora sorghi</name>
    <dbReference type="NCBI Taxonomy" id="230839"/>
    <lineage>
        <taxon>Eukaryota</taxon>
        <taxon>Sar</taxon>
        <taxon>Stramenopiles</taxon>
        <taxon>Oomycota</taxon>
        <taxon>Peronosporomycetes</taxon>
        <taxon>Peronosporales</taxon>
        <taxon>Peronosporaceae</taxon>
        <taxon>Peronosclerospora</taxon>
    </lineage>
</organism>
<protein>
    <submittedName>
        <fullName evidence="1">Uncharacterized protein</fullName>
    </submittedName>
</protein>
<name>A0ACC0WYX7_9STRA</name>
<evidence type="ECO:0000313" key="1">
    <source>
        <dbReference type="EMBL" id="KAI9923176.1"/>
    </source>
</evidence>
<gene>
    <name evidence="1" type="ORF">PsorP6_000725</name>
</gene>
<comment type="caution">
    <text evidence="1">The sequence shown here is derived from an EMBL/GenBank/DDBJ whole genome shotgun (WGS) entry which is preliminary data.</text>
</comment>
<evidence type="ECO:0000313" key="2">
    <source>
        <dbReference type="Proteomes" id="UP001163321"/>
    </source>
</evidence>
<accession>A0ACC0WYX7</accession>
<proteinExistence type="predicted"/>
<keyword evidence="2" id="KW-1185">Reference proteome</keyword>
<dbReference type="Proteomes" id="UP001163321">
    <property type="component" value="Chromosome 1"/>
</dbReference>
<dbReference type="EMBL" id="CM047580">
    <property type="protein sequence ID" value="KAI9923176.1"/>
    <property type="molecule type" value="Genomic_DNA"/>
</dbReference>
<reference evidence="1 2" key="1">
    <citation type="journal article" date="2022" name="bioRxiv">
        <title>The genome of the oomycete Peronosclerospora sorghi, a cosmopolitan pathogen of maize and sorghum, is inflated with dispersed pseudogenes.</title>
        <authorList>
            <person name="Fletcher K."/>
            <person name="Martin F."/>
            <person name="Isakeit T."/>
            <person name="Cavanaugh K."/>
            <person name="Magill C."/>
            <person name="Michelmore R."/>
        </authorList>
    </citation>
    <scope>NUCLEOTIDE SEQUENCE [LARGE SCALE GENOMIC DNA]</scope>
    <source>
        <strain evidence="1">P6</strain>
    </source>
</reference>
<sequence length="189" mass="21158">MTLPACRVSSVSKTLPRQVDSEASGTVQDVDLYKTTNDLRVKGKTAMLSSLMETVIVKRWTGVLGGGKLENDAVEQKNETFKARTEIGSTPKTEFRSLLNQINRVVIINKGFDILGWLVYEKIQMFRLSLVPCLASRVNEPAPVDDVVDLDFMLEQEADRFMKEEMANSELVSHDDGIKINDSDIAPRH</sequence>